<dbReference type="EMBL" id="VZPB01000019">
    <property type="protein sequence ID" value="KAB0582999.1"/>
    <property type="molecule type" value="Genomic_DNA"/>
</dbReference>
<evidence type="ECO:0000256" key="1">
    <source>
        <dbReference type="ARBA" id="ARBA00004442"/>
    </source>
</evidence>
<dbReference type="InterPro" id="IPR000758">
    <property type="entry name" value="Enterovir_OMP"/>
</dbReference>
<dbReference type="AlphaFoldDB" id="A0A643FFR8"/>
<feature type="signal peptide" evidence="2">
    <location>
        <begin position="1"/>
        <end position="21"/>
    </location>
</feature>
<dbReference type="Gene3D" id="2.40.160.20">
    <property type="match status" value="1"/>
</dbReference>
<dbReference type="Pfam" id="PF03922">
    <property type="entry name" value="OmpW"/>
    <property type="match status" value="1"/>
</dbReference>
<dbReference type="PANTHER" id="PTHR36920">
    <property type="match status" value="1"/>
</dbReference>
<sequence length="204" mass="22155">MRKQLIALAAVAALAPQFAAAQDSGNWLVRGRALYLQSDNGGSTTPDLKLSTNDKAFPELDISYFFTPNVAAELILTYPQYQEIKSDGTKIGGFRHLPPTLTAQYHFTNFQGFRPYVGAGVNFTSITQVHWTNADVAALKPSISDNSFGWALQAGVDIPVGNGWLVNLDVKKVKIGVDVKVDGTKIGDFNVDPLLFSVGVGYRF</sequence>
<dbReference type="PROSITE" id="PS00695">
    <property type="entry name" value="ENT_VIR_OMP_2"/>
    <property type="match status" value="1"/>
</dbReference>
<dbReference type="GO" id="GO:0009279">
    <property type="term" value="C:cell outer membrane"/>
    <property type="evidence" value="ECO:0007669"/>
    <property type="project" value="UniProtKB-SubCell"/>
</dbReference>
<dbReference type="RefSeq" id="WP_151123952.1">
    <property type="nucleotide sequence ID" value="NZ_CP088081.1"/>
</dbReference>
<keyword evidence="2" id="KW-0732">Signal</keyword>
<dbReference type="Proteomes" id="UP000430120">
    <property type="component" value="Unassembled WGS sequence"/>
</dbReference>
<gene>
    <name evidence="3" type="ORF">F7Q92_09715</name>
</gene>
<accession>A0A643FFR8</accession>
<comment type="caution">
    <text evidence="3">The sequence shown here is derived from an EMBL/GenBank/DDBJ whole genome shotgun (WGS) entry which is preliminary data.</text>
</comment>
<reference evidence="3 4" key="1">
    <citation type="submission" date="2019-09" db="EMBL/GenBank/DDBJ databases">
        <title>Draft genome sequences of 48 bacterial type strains from the CCUG.</title>
        <authorList>
            <person name="Tunovic T."/>
            <person name="Pineiro-Iglesias B."/>
            <person name="Unosson C."/>
            <person name="Inganas E."/>
            <person name="Ohlen M."/>
            <person name="Cardew S."/>
            <person name="Jensie-Markopoulos S."/>
            <person name="Salva-Serra F."/>
            <person name="Jaen-Luchoro D."/>
            <person name="Karlsson R."/>
            <person name="Svensson-Stadler L."/>
            <person name="Chun J."/>
            <person name="Moore E."/>
        </authorList>
    </citation>
    <scope>NUCLEOTIDE SEQUENCE [LARGE SCALE GENOMIC DNA]</scope>
    <source>
        <strain evidence="3 4">CCUG 30977</strain>
    </source>
</reference>
<feature type="chain" id="PRO_5024953116" evidence="2">
    <location>
        <begin position="22"/>
        <end position="204"/>
    </location>
</feature>
<organism evidence="3 4">
    <name type="scientific">Ideonella dechloratans</name>
    <dbReference type="NCBI Taxonomy" id="36863"/>
    <lineage>
        <taxon>Bacteria</taxon>
        <taxon>Pseudomonadati</taxon>
        <taxon>Pseudomonadota</taxon>
        <taxon>Betaproteobacteria</taxon>
        <taxon>Burkholderiales</taxon>
        <taxon>Sphaerotilaceae</taxon>
        <taxon>Ideonella</taxon>
    </lineage>
</organism>
<evidence type="ECO:0000313" key="4">
    <source>
        <dbReference type="Proteomes" id="UP000430120"/>
    </source>
</evidence>
<evidence type="ECO:0000313" key="3">
    <source>
        <dbReference type="EMBL" id="KAB0582999.1"/>
    </source>
</evidence>
<comment type="subcellular location">
    <subcellularLocation>
        <location evidence="1">Cell outer membrane</location>
    </subcellularLocation>
</comment>
<protein>
    <submittedName>
        <fullName evidence="3">OmpW family protein</fullName>
    </submittedName>
</protein>
<dbReference type="OrthoDB" id="9807574at2"/>
<dbReference type="InterPro" id="IPR005618">
    <property type="entry name" value="OMPW"/>
</dbReference>
<dbReference type="PANTHER" id="PTHR36920:SF1">
    <property type="entry name" value="OUTER MEMBRANE PROTEIN W"/>
    <property type="match status" value="1"/>
</dbReference>
<dbReference type="GO" id="GO:0044384">
    <property type="term" value="C:host outer membrane"/>
    <property type="evidence" value="ECO:0007669"/>
    <property type="project" value="InterPro"/>
</dbReference>
<proteinExistence type="predicted"/>
<dbReference type="InterPro" id="IPR011250">
    <property type="entry name" value="OMP/PagP_B-barrel"/>
</dbReference>
<name>A0A643FFR8_IDEDE</name>
<dbReference type="GO" id="GO:0055085">
    <property type="term" value="P:transmembrane transport"/>
    <property type="evidence" value="ECO:0007669"/>
    <property type="project" value="TreeGrafter"/>
</dbReference>
<keyword evidence="4" id="KW-1185">Reference proteome</keyword>
<dbReference type="SUPFAM" id="SSF56925">
    <property type="entry name" value="OMPA-like"/>
    <property type="match status" value="1"/>
</dbReference>
<evidence type="ECO:0000256" key="2">
    <source>
        <dbReference type="SAM" id="SignalP"/>
    </source>
</evidence>